<evidence type="ECO:0000259" key="5">
    <source>
        <dbReference type="PROSITE" id="PS50893"/>
    </source>
</evidence>
<gene>
    <name evidence="6" type="ORF">Q9R02_03590</name>
</gene>
<dbReference type="CDD" id="cd03257">
    <property type="entry name" value="ABC_NikE_OppD_transporters"/>
    <property type="match status" value="1"/>
</dbReference>
<evidence type="ECO:0000313" key="6">
    <source>
        <dbReference type="EMBL" id="MDP5226235.1"/>
    </source>
</evidence>
<dbReference type="NCBIfam" id="TIGR01727">
    <property type="entry name" value="oligo_HPY"/>
    <property type="match status" value="1"/>
</dbReference>
<dbReference type="RefSeq" id="WP_305995254.1">
    <property type="nucleotide sequence ID" value="NZ_JAVALS010000001.1"/>
</dbReference>
<dbReference type="SUPFAM" id="SSF52540">
    <property type="entry name" value="P-loop containing nucleoside triphosphate hydrolases"/>
    <property type="match status" value="1"/>
</dbReference>
<organism evidence="6 7">
    <name type="scientific">Arthrobacter horti</name>
    <dbReference type="NCBI Taxonomy" id="3068273"/>
    <lineage>
        <taxon>Bacteria</taxon>
        <taxon>Bacillati</taxon>
        <taxon>Actinomycetota</taxon>
        <taxon>Actinomycetes</taxon>
        <taxon>Micrococcales</taxon>
        <taxon>Micrococcaceae</taxon>
        <taxon>Arthrobacter</taxon>
    </lineage>
</organism>
<accession>A0ABT9IM96</accession>
<keyword evidence="3" id="KW-0547">Nucleotide-binding</keyword>
<comment type="caution">
    <text evidence="6">The sequence shown here is derived from an EMBL/GenBank/DDBJ whole genome shotgun (WGS) entry which is preliminary data.</text>
</comment>
<dbReference type="PROSITE" id="PS00211">
    <property type="entry name" value="ABC_TRANSPORTER_1"/>
    <property type="match status" value="1"/>
</dbReference>
<evidence type="ECO:0000256" key="3">
    <source>
        <dbReference type="ARBA" id="ARBA00022741"/>
    </source>
</evidence>
<proteinExistence type="inferred from homology"/>
<dbReference type="GO" id="GO:0005524">
    <property type="term" value="F:ATP binding"/>
    <property type="evidence" value="ECO:0007669"/>
    <property type="project" value="UniProtKB-KW"/>
</dbReference>
<dbReference type="Pfam" id="PF00005">
    <property type="entry name" value="ABC_tran"/>
    <property type="match status" value="1"/>
</dbReference>
<dbReference type="InterPro" id="IPR027417">
    <property type="entry name" value="P-loop_NTPase"/>
</dbReference>
<dbReference type="EMBL" id="JAVALS010000001">
    <property type="protein sequence ID" value="MDP5226235.1"/>
    <property type="molecule type" value="Genomic_DNA"/>
</dbReference>
<keyword evidence="2" id="KW-0813">Transport</keyword>
<dbReference type="InterPro" id="IPR003593">
    <property type="entry name" value="AAA+_ATPase"/>
</dbReference>
<dbReference type="Proteomes" id="UP001232725">
    <property type="component" value="Unassembled WGS sequence"/>
</dbReference>
<keyword evidence="4 6" id="KW-0067">ATP-binding</keyword>
<dbReference type="Pfam" id="PF08352">
    <property type="entry name" value="oligo_HPY"/>
    <property type="match status" value="1"/>
</dbReference>
<dbReference type="SMART" id="SM00382">
    <property type="entry name" value="AAA"/>
    <property type="match status" value="1"/>
</dbReference>
<dbReference type="Gene3D" id="3.40.50.300">
    <property type="entry name" value="P-loop containing nucleotide triphosphate hydrolases"/>
    <property type="match status" value="1"/>
</dbReference>
<dbReference type="InterPro" id="IPR013563">
    <property type="entry name" value="Oligopep_ABC_C"/>
</dbReference>
<evidence type="ECO:0000256" key="1">
    <source>
        <dbReference type="ARBA" id="ARBA00005417"/>
    </source>
</evidence>
<comment type="similarity">
    <text evidence="1">Belongs to the ABC transporter superfamily.</text>
</comment>
<evidence type="ECO:0000313" key="7">
    <source>
        <dbReference type="Proteomes" id="UP001232725"/>
    </source>
</evidence>
<evidence type="ECO:0000256" key="2">
    <source>
        <dbReference type="ARBA" id="ARBA00022448"/>
    </source>
</evidence>
<evidence type="ECO:0000256" key="4">
    <source>
        <dbReference type="ARBA" id="ARBA00022840"/>
    </source>
</evidence>
<protein>
    <submittedName>
        <fullName evidence="6">Dipeptide ABC transporter ATP-binding protein</fullName>
    </submittedName>
</protein>
<name>A0ABT9IM96_9MICC</name>
<dbReference type="PANTHER" id="PTHR43776">
    <property type="entry name" value="TRANSPORT ATP-BINDING PROTEIN"/>
    <property type="match status" value="1"/>
</dbReference>
<dbReference type="InterPro" id="IPR017871">
    <property type="entry name" value="ABC_transporter-like_CS"/>
</dbReference>
<dbReference type="PROSITE" id="PS50893">
    <property type="entry name" value="ABC_TRANSPORTER_2"/>
    <property type="match status" value="1"/>
</dbReference>
<dbReference type="InterPro" id="IPR003439">
    <property type="entry name" value="ABC_transporter-like_ATP-bd"/>
</dbReference>
<sequence length="336" mass="36391">MSEPLLKVTGLRKHFTVRKGLARQASVVKAVDGLDFTLERGKTLGLVGESGCGKSTTGKLLMRLLEPTAGSIALDGRDVASLRKDELQSFRRRVQMVFQNPASSLNPRMTVGSAIAAPLAAQKITPPEGVKKRVQSLMDRVGLRPEHANRFPHEFSGGQRQRIGIARALALEPDVVICDEPVSALDVSVQAQVVNLLKDIQDELGISYIFIAHDLAVVRHMADDVAVMYLGKIMEHGSRDQIFGDPQHPYTRSLLSAVPSVELGAGSKDRIRLQGDLPSPANPPSGCVFRTRCPAYALLPEEKRLLCRDEIPTGSVACHHPDAPLLEIPAAATTLV</sequence>
<dbReference type="NCBIfam" id="NF008453">
    <property type="entry name" value="PRK11308.1"/>
    <property type="match status" value="1"/>
</dbReference>
<dbReference type="PANTHER" id="PTHR43776:SF7">
    <property type="entry name" value="D,D-DIPEPTIDE TRANSPORT ATP-BINDING PROTEIN DDPF-RELATED"/>
    <property type="match status" value="1"/>
</dbReference>
<dbReference type="InterPro" id="IPR050319">
    <property type="entry name" value="ABC_transp_ATP-bind"/>
</dbReference>
<feature type="domain" description="ABC transporter" evidence="5">
    <location>
        <begin position="6"/>
        <end position="255"/>
    </location>
</feature>
<keyword evidence="7" id="KW-1185">Reference proteome</keyword>
<reference evidence="6 7" key="1">
    <citation type="submission" date="2023-08" db="EMBL/GenBank/DDBJ databases">
        <title>Arthrobacter horti sp. nov., isolated from forest soil.</title>
        <authorList>
            <person name="Park M."/>
        </authorList>
    </citation>
    <scope>NUCLEOTIDE SEQUENCE [LARGE SCALE GENOMIC DNA]</scope>
    <source>
        <strain evidence="6 7">YJM1</strain>
    </source>
</reference>